<feature type="region of interest" description="Disordered" evidence="3">
    <location>
        <begin position="506"/>
        <end position="534"/>
    </location>
</feature>
<dbReference type="Gene3D" id="1.25.40.90">
    <property type="match status" value="1"/>
</dbReference>
<dbReference type="InterPro" id="IPR008942">
    <property type="entry name" value="ENTH_VHS"/>
</dbReference>
<dbReference type="Pfam" id="PF04818">
    <property type="entry name" value="CID"/>
    <property type="match status" value="1"/>
</dbReference>
<gene>
    <name evidence="5" type="ORF">L1049_002541</name>
</gene>
<dbReference type="AlphaFoldDB" id="A0AAP0NFY3"/>
<dbReference type="PROSITE" id="PS51391">
    <property type="entry name" value="CID"/>
    <property type="match status" value="1"/>
</dbReference>
<keyword evidence="2" id="KW-0175">Coiled coil</keyword>
<comment type="caution">
    <text evidence="5">The sequence shown here is derived from an EMBL/GenBank/DDBJ whole genome shotgun (WGS) entry which is preliminary data.</text>
</comment>
<keyword evidence="1" id="KW-0507">mRNA processing</keyword>
<sequence length="534" mass="59064">MNSVFSEQILADKLSKLNSTQQCIETLSHWCIFHRSKAELVVGTWEKQFHNSQMAQKVPLLYLANDILQNSKRKGNEFVSEFWKVLPAALKDLVEKGDDQGKNVVSRLVDIWEERRVFGSRARSLKGVMLGEELPPPLEFSKKRSRSVRIVRRDSRSIRTKLSIGGTAEKIVSAFHLVFSEHANEDAEMSKCKSAVHRVRKMEKDVDIACTNAKDPNRKTLAKELEDEENLLKQCIEKLKLVEANRVALVSQLREALHEQESELENVRTQMQVAQAQAEEASSMQKRLNDENFVAVSKPSTVSTPPIDANAKPRQTSKKTAAAIAAEVADKLAASSSSQLIMTSVLSTFAAEEAKNAGLTKASIASTSFASMPINPVTNAAPKPDNHMPASDPNVFMAAQPLNAPPNHPYQSVLVSQPMMQSQTPTSQAQYHILPNPTSQQYIQPSGGIMTPYGYGSIPLNPPLPPGPPPPPPPPHMVNPMVPFTQQPMQVVQQPMQITQQQPLPLTQPPPAPPSFRPLQPHGMVYYGHPHHSQ</sequence>
<evidence type="ECO:0000313" key="5">
    <source>
        <dbReference type="EMBL" id="KAK9272170.1"/>
    </source>
</evidence>
<evidence type="ECO:0000313" key="6">
    <source>
        <dbReference type="Proteomes" id="UP001415857"/>
    </source>
</evidence>
<keyword evidence="6" id="KW-1185">Reference proteome</keyword>
<evidence type="ECO:0000256" key="1">
    <source>
        <dbReference type="ARBA" id="ARBA00022664"/>
    </source>
</evidence>
<dbReference type="SMART" id="SM00582">
    <property type="entry name" value="RPR"/>
    <property type="match status" value="1"/>
</dbReference>
<dbReference type="Proteomes" id="UP001415857">
    <property type="component" value="Unassembled WGS sequence"/>
</dbReference>
<dbReference type="CDD" id="cd16981">
    <property type="entry name" value="CID_RPRD_like"/>
    <property type="match status" value="1"/>
</dbReference>
<dbReference type="GO" id="GO:0031124">
    <property type="term" value="P:mRNA 3'-end processing"/>
    <property type="evidence" value="ECO:0007669"/>
    <property type="project" value="TreeGrafter"/>
</dbReference>
<dbReference type="EMBL" id="JBBPBK010000013">
    <property type="protein sequence ID" value="KAK9272170.1"/>
    <property type="molecule type" value="Genomic_DNA"/>
</dbReference>
<feature type="domain" description="CID" evidence="4">
    <location>
        <begin position="2"/>
        <end position="134"/>
    </location>
</feature>
<evidence type="ECO:0000259" key="4">
    <source>
        <dbReference type="PROSITE" id="PS51391"/>
    </source>
</evidence>
<feature type="coiled-coil region" evidence="2">
    <location>
        <begin position="218"/>
        <end position="291"/>
    </location>
</feature>
<dbReference type="InterPro" id="IPR006569">
    <property type="entry name" value="CID_dom"/>
</dbReference>
<accession>A0AAP0NFY3</accession>
<organism evidence="5 6">
    <name type="scientific">Liquidambar formosana</name>
    <name type="common">Formosan gum</name>
    <dbReference type="NCBI Taxonomy" id="63359"/>
    <lineage>
        <taxon>Eukaryota</taxon>
        <taxon>Viridiplantae</taxon>
        <taxon>Streptophyta</taxon>
        <taxon>Embryophyta</taxon>
        <taxon>Tracheophyta</taxon>
        <taxon>Spermatophyta</taxon>
        <taxon>Magnoliopsida</taxon>
        <taxon>eudicotyledons</taxon>
        <taxon>Gunneridae</taxon>
        <taxon>Pentapetalae</taxon>
        <taxon>Saxifragales</taxon>
        <taxon>Altingiaceae</taxon>
        <taxon>Liquidambar</taxon>
    </lineage>
</organism>
<evidence type="ECO:0000256" key="2">
    <source>
        <dbReference type="SAM" id="Coils"/>
    </source>
</evidence>
<dbReference type="GO" id="GO:0000993">
    <property type="term" value="F:RNA polymerase II complex binding"/>
    <property type="evidence" value="ECO:0007669"/>
    <property type="project" value="TreeGrafter"/>
</dbReference>
<feature type="compositionally biased region" description="Pro residues" evidence="3">
    <location>
        <begin position="506"/>
        <end position="516"/>
    </location>
</feature>
<name>A0AAP0NFY3_LIQFO</name>
<dbReference type="SUPFAM" id="SSF48464">
    <property type="entry name" value="ENTH/VHS domain"/>
    <property type="match status" value="1"/>
</dbReference>
<dbReference type="GO" id="GO:0005634">
    <property type="term" value="C:nucleus"/>
    <property type="evidence" value="ECO:0007669"/>
    <property type="project" value="UniProtKB-ARBA"/>
</dbReference>
<dbReference type="PANTHER" id="PTHR12460">
    <property type="entry name" value="CYCLIN-DEPENDENT KINASE INHIBITOR-RELATED PROTEIN"/>
    <property type="match status" value="1"/>
</dbReference>
<reference evidence="5 6" key="1">
    <citation type="journal article" date="2024" name="Plant J.">
        <title>Genome sequences and population genomics reveal climatic adaptation and genomic divergence between two closely related sweetgum species.</title>
        <authorList>
            <person name="Xu W.Q."/>
            <person name="Ren C.Q."/>
            <person name="Zhang X.Y."/>
            <person name="Comes H.P."/>
            <person name="Liu X.H."/>
            <person name="Li Y.G."/>
            <person name="Kettle C.J."/>
            <person name="Jalonen R."/>
            <person name="Gaisberger H."/>
            <person name="Ma Y.Z."/>
            <person name="Qiu Y.X."/>
        </authorList>
    </citation>
    <scope>NUCLEOTIDE SEQUENCE [LARGE SCALE GENOMIC DNA]</scope>
    <source>
        <strain evidence="5">Hangzhou</strain>
    </source>
</reference>
<dbReference type="FunFam" id="1.25.40.90:FF:000018">
    <property type="entry name" value="ENTH/VHS family protein isoform 1"/>
    <property type="match status" value="1"/>
</dbReference>
<proteinExistence type="predicted"/>
<protein>
    <recommendedName>
        <fullName evidence="4">CID domain-containing protein</fullName>
    </recommendedName>
</protein>
<evidence type="ECO:0000256" key="3">
    <source>
        <dbReference type="SAM" id="MobiDB-lite"/>
    </source>
</evidence>
<dbReference type="PANTHER" id="PTHR12460:SF27">
    <property type="entry name" value="ENTH_VHS FAMILY PROTEIN"/>
    <property type="match status" value="1"/>
</dbReference>